<keyword evidence="3" id="KW-1185">Reference proteome</keyword>
<evidence type="ECO:0000313" key="3">
    <source>
        <dbReference type="Proteomes" id="UP001175000"/>
    </source>
</evidence>
<accession>A0AA40C089</accession>
<dbReference type="AlphaFoldDB" id="A0AA40C089"/>
<proteinExistence type="predicted"/>
<feature type="region of interest" description="Disordered" evidence="1">
    <location>
        <begin position="53"/>
        <end position="77"/>
    </location>
</feature>
<name>A0AA40C089_9PEZI</name>
<protein>
    <submittedName>
        <fullName evidence="2">Uncharacterized protein</fullName>
    </submittedName>
</protein>
<reference evidence="2" key="1">
    <citation type="submission" date="2023-06" db="EMBL/GenBank/DDBJ databases">
        <title>Genome-scale phylogeny and comparative genomics of the fungal order Sordariales.</title>
        <authorList>
            <consortium name="Lawrence Berkeley National Laboratory"/>
            <person name="Hensen N."/>
            <person name="Bonometti L."/>
            <person name="Westerberg I."/>
            <person name="Brannstrom I.O."/>
            <person name="Guillou S."/>
            <person name="Cros-Aarteil S."/>
            <person name="Calhoun S."/>
            <person name="Haridas S."/>
            <person name="Kuo A."/>
            <person name="Mondo S."/>
            <person name="Pangilinan J."/>
            <person name="Riley R."/>
            <person name="Labutti K."/>
            <person name="Andreopoulos B."/>
            <person name="Lipzen A."/>
            <person name="Chen C."/>
            <person name="Yanf M."/>
            <person name="Daum C."/>
            <person name="Ng V."/>
            <person name="Clum A."/>
            <person name="Steindorff A."/>
            <person name="Ohm R."/>
            <person name="Martin F."/>
            <person name="Silar P."/>
            <person name="Natvig D."/>
            <person name="Lalanne C."/>
            <person name="Gautier V."/>
            <person name="Ament-Velasquez S.L."/>
            <person name="Kruys A."/>
            <person name="Hutchinson M.I."/>
            <person name="Powell A.J."/>
            <person name="Barry K."/>
            <person name="Miller A.N."/>
            <person name="Grigoriev I.V."/>
            <person name="Debuchy R."/>
            <person name="Gladieux P."/>
            <person name="Thoren M.H."/>
            <person name="Johannesson H."/>
        </authorList>
    </citation>
    <scope>NUCLEOTIDE SEQUENCE</scope>
    <source>
        <strain evidence="2">CBS 606.72</strain>
    </source>
</reference>
<dbReference type="EMBL" id="JAULSU010000004">
    <property type="protein sequence ID" value="KAK0619868.1"/>
    <property type="molecule type" value="Genomic_DNA"/>
</dbReference>
<dbReference type="Proteomes" id="UP001175000">
    <property type="component" value="Unassembled WGS sequence"/>
</dbReference>
<evidence type="ECO:0000256" key="1">
    <source>
        <dbReference type="SAM" id="MobiDB-lite"/>
    </source>
</evidence>
<sequence>MLLHWIRHIACSLTEKRRRDGVDHNRNLNNYDMIFHHRHVLISKNTPPFTVTHHHHHYQTDSYSQANGERPTNRANPPENAQIGKIFFLHNGSSCMCQQNAFRRPEVSHVSFTRISSVGTLHTVGKPSQCSRTNDNSIRHRPPVLNMSREDTVQYMLVVLDKLPTTFHAAIIQNDYVCRCSVTDCVGRCQCPSAPLLPRQFQVHTGNGNFEMRFIYSNAQ</sequence>
<evidence type="ECO:0000313" key="2">
    <source>
        <dbReference type="EMBL" id="KAK0619868.1"/>
    </source>
</evidence>
<comment type="caution">
    <text evidence="2">The sequence shown here is derived from an EMBL/GenBank/DDBJ whole genome shotgun (WGS) entry which is preliminary data.</text>
</comment>
<organism evidence="2 3">
    <name type="scientific">Immersiella caudata</name>
    <dbReference type="NCBI Taxonomy" id="314043"/>
    <lineage>
        <taxon>Eukaryota</taxon>
        <taxon>Fungi</taxon>
        <taxon>Dikarya</taxon>
        <taxon>Ascomycota</taxon>
        <taxon>Pezizomycotina</taxon>
        <taxon>Sordariomycetes</taxon>
        <taxon>Sordariomycetidae</taxon>
        <taxon>Sordariales</taxon>
        <taxon>Lasiosphaeriaceae</taxon>
        <taxon>Immersiella</taxon>
    </lineage>
</organism>
<gene>
    <name evidence="2" type="ORF">B0T14DRAFT_520069</name>
</gene>